<reference evidence="1 2" key="1">
    <citation type="submission" date="2018-06" db="EMBL/GenBank/DDBJ databases">
        <title>Genomic Encyclopedia of Archaeal and Bacterial Type Strains, Phase II (KMG-II): from individual species to whole genera.</title>
        <authorList>
            <person name="Goeker M."/>
        </authorList>
    </citation>
    <scope>NUCLEOTIDE SEQUENCE [LARGE SCALE GENOMIC DNA]</scope>
    <source>
        <strain evidence="1 2">DSM 29821</strain>
    </source>
</reference>
<proteinExistence type="predicted"/>
<dbReference type="Proteomes" id="UP000249819">
    <property type="component" value="Unassembled WGS sequence"/>
</dbReference>
<dbReference type="AlphaFoldDB" id="A0A327VNE4"/>
<dbReference type="EMBL" id="QLMA01000008">
    <property type="protein sequence ID" value="RAJ76821.1"/>
    <property type="molecule type" value="Genomic_DNA"/>
</dbReference>
<protein>
    <submittedName>
        <fullName evidence="1">Uncharacterized protein</fullName>
    </submittedName>
</protein>
<evidence type="ECO:0000313" key="1">
    <source>
        <dbReference type="EMBL" id="RAJ76821.1"/>
    </source>
</evidence>
<name>A0A327VNE4_9BACT</name>
<comment type="caution">
    <text evidence="1">The sequence shown here is derived from an EMBL/GenBank/DDBJ whole genome shotgun (WGS) entry which is preliminary data.</text>
</comment>
<evidence type="ECO:0000313" key="2">
    <source>
        <dbReference type="Proteomes" id="UP000249819"/>
    </source>
</evidence>
<organism evidence="1 2">
    <name type="scientific">Chitinophaga dinghuensis</name>
    <dbReference type="NCBI Taxonomy" id="1539050"/>
    <lineage>
        <taxon>Bacteria</taxon>
        <taxon>Pseudomonadati</taxon>
        <taxon>Bacteroidota</taxon>
        <taxon>Chitinophagia</taxon>
        <taxon>Chitinophagales</taxon>
        <taxon>Chitinophagaceae</taxon>
        <taxon>Chitinophaga</taxon>
    </lineage>
</organism>
<accession>A0A327VNE4</accession>
<sequence length="43" mass="4874">MMKIGRANAPLYIRLLVLSNAPAKKYIIPSIKYLQTDNTIALR</sequence>
<gene>
    <name evidence="1" type="ORF">CLV59_108342</name>
</gene>
<keyword evidence="2" id="KW-1185">Reference proteome</keyword>